<proteinExistence type="predicted"/>
<protein>
    <submittedName>
        <fullName evidence="1">Uncharacterized protein</fullName>
    </submittedName>
</protein>
<organism evidence="1 2">
    <name type="scientific">Clostridium zeae</name>
    <dbReference type="NCBI Taxonomy" id="2759022"/>
    <lineage>
        <taxon>Bacteria</taxon>
        <taxon>Bacillati</taxon>
        <taxon>Bacillota</taxon>
        <taxon>Clostridia</taxon>
        <taxon>Eubacteriales</taxon>
        <taxon>Clostridiaceae</taxon>
        <taxon>Clostridium</taxon>
    </lineage>
</organism>
<keyword evidence="2" id="KW-1185">Reference proteome</keyword>
<evidence type="ECO:0000313" key="2">
    <source>
        <dbReference type="Proteomes" id="UP000663802"/>
    </source>
</evidence>
<dbReference type="RefSeq" id="WP_206869366.1">
    <property type="nucleotide sequence ID" value="NZ_BMBA01000001.1"/>
</dbReference>
<reference evidence="1 2" key="1">
    <citation type="journal article" date="2021" name="Int. J. Syst. Evol. Microbiol.">
        <title>Clostridium zeae sp. nov., isolated from corn silage.</title>
        <authorList>
            <person name="Kobayashi H."/>
            <person name="Tanizawa Y."/>
            <person name="Yagura M."/>
            <person name="Sakamoto M."/>
            <person name="Ohkuma M."/>
            <person name="Tohno M."/>
        </authorList>
    </citation>
    <scope>NUCLEOTIDE SEQUENCE [LARGE SCALE GENOMIC DNA]</scope>
    <source>
        <strain evidence="1 2">CSC2</strain>
    </source>
</reference>
<name>A0ABQ1E910_9CLOT</name>
<sequence length="85" mass="10208">MTLDEFNKKMTLYYSKETGEIKSYCLGPQTMDYFNVNKEEFSKIWDYKVFDRDDYVINNKEKFVVDLETNQLKIKQDALPKYPVA</sequence>
<gene>
    <name evidence="1" type="ORF">CSC2_17540</name>
</gene>
<evidence type="ECO:0000313" key="1">
    <source>
        <dbReference type="EMBL" id="GFZ31228.1"/>
    </source>
</evidence>
<accession>A0ABQ1E910</accession>
<dbReference type="EMBL" id="BMBA01000001">
    <property type="protein sequence ID" value="GFZ31228.1"/>
    <property type="molecule type" value="Genomic_DNA"/>
</dbReference>
<comment type="caution">
    <text evidence="1">The sequence shown here is derived from an EMBL/GenBank/DDBJ whole genome shotgun (WGS) entry which is preliminary data.</text>
</comment>
<dbReference type="Proteomes" id="UP000663802">
    <property type="component" value="Unassembled WGS sequence"/>
</dbReference>